<dbReference type="InterPro" id="IPR000315">
    <property type="entry name" value="Znf_B-box"/>
</dbReference>
<dbReference type="RefSeq" id="XP_013882299.1">
    <property type="nucleotide sequence ID" value="XM_014026845.1"/>
</dbReference>
<dbReference type="SMART" id="SM00449">
    <property type="entry name" value="SPRY"/>
    <property type="match status" value="1"/>
</dbReference>
<dbReference type="Gene3D" id="3.30.160.60">
    <property type="entry name" value="Classic Zinc Finger"/>
    <property type="match status" value="1"/>
</dbReference>
<evidence type="ECO:0000256" key="1">
    <source>
        <dbReference type="ARBA" id="ARBA00022588"/>
    </source>
</evidence>
<dbReference type="Proteomes" id="UP000192220">
    <property type="component" value="Unplaced"/>
</dbReference>
<dbReference type="PANTHER" id="PTHR25465:SF5">
    <property type="entry name" value="E3 UBIQUITIN_ISG15 LIGASE TRIM25-RELATED"/>
    <property type="match status" value="1"/>
</dbReference>
<dbReference type="InterPro" id="IPR027370">
    <property type="entry name" value="Znf-RING_euk"/>
</dbReference>
<dbReference type="PRINTS" id="PR01407">
    <property type="entry name" value="BUTYPHLNCDUF"/>
</dbReference>
<dbReference type="Gene3D" id="2.60.120.920">
    <property type="match status" value="1"/>
</dbReference>
<dbReference type="InterPro" id="IPR043136">
    <property type="entry name" value="B30.2/SPRY_sf"/>
</dbReference>
<organism evidence="10 11">
    <name type="scientific">Austrofundulus limnaeus</name>
    <name type="common">Annual killifish</name>
    <dbReference type="NCBI Taxonomy" id="52670"/>
    <lineage>
        <taxon>Eukaryota</taxon>
        <taxon>Metazoa</taxon>
        <taxon>Chordata</taxon>
        <taxon>Craniata</taxon>
        <taxon>Vertebrata</taxon>
        <taxon>Euteleostomi</taxon>
        <taxon>Actinopterygii</taxon>
        <taxon>Neopterygii</taxon>
        <taxon>Teleostei</taxon>
        <taxon>Neoteleostei</taxon>
        <taxon>Acanthomorphata</taxon>
        <taxon>Ovalentaria</taxon>
        <taxon>Atherinomorphae</taxon>
        <taxon>Cyprinodontiformes</taxon>
        <taxon>Rivulidae</taxon>
        <taxon>Austrofundulus</taxon>
    </lineage>
</organism>
<evidence type="ECO:0000256" key="3">
    <source>
        <dbReference type="ARBA" id="ARBA00022771"/>
    </source>
</evidence>
<dbReference type="PROSITE" id="PS00518">
    <property type="entry name" value="ZF_RING_1"/>
    <property type="match status" value="1"/>
</dbReference>
<gene>
    <name evidence="11" type="primary">trim65</name>
</gene>
<dbReference type="AlphaFoldDB" id="A0A2I4CQN0"/>
<dbReference type="InterPro" id="IPR051051">
    <property type="entry name" value="E3_ubiq-ligase_TRIM/RNF"/>
</dbReference>
<reference evidence="11" key="1">
    <citation type="submission" date="2025-08" db="UniProtKB">
        <authorList>
            <consortium name="RefSeq"/>
        </authorList>
    </citation>
    <scope>IDENTIFICATION</scope>
</reference>
<name>A0A2I4CQN0_AUSLI</name>
<dbReference type="InParanoid" id="A0A2I4CQN0"/>
<protein>
    <submittedName>
        <fullName evidence="11">Tripartite motif-containing protein 65</fullName>
    </submittedName>
</protein>
<dbReference type="SMART" id="SM00184">
    <property type="entry name" value="RING"/>
    <property type="match status" value="1"/>
</dbReference>
<dbReference type="InterPro" id="IPR058030">
    <property type="entry name" value="TRIM8/14/16/25/29/45/65_CC"/>
</dbReference>
<dbReference type="Pfam" id="PF13445">
    <property type="entry name" value="zf-RING_UBOX"/>
    <property type="match status" value="1"/>
</dbReference>
<dbReference type="CTD" id="201292"/>
<evidence type="ECO:0000256" key="5">
    <source>
        <dbReference type="ARBA" id="ARBA00022859"/>
    </source>
</evidence>
<keyword evidence="7" id="KW-0175">Coiled coil</keyword>
<proteinExistence type="predicted"/>
<dbReference type="PROSITE" id="PS50089">
    <property type="entry name" value="ZF_RING_2"/>
    <property type="match status" value="1"/>
</dbReference>
<dbReference type="SUPFAM" id="SSF57850">
    <property type="entry name" value="RING/U-box"/>
    <property type="match status" value="1"/>
</dbReference>
<evidence type="ECO:0000256" key="2">
    <source>
        <dbReference type="ARBA" id="ARBA00022723"/>
    </source>
</evidence>
<keyword evidence="2" id="KW-0479">Metal-binding</keyword>
<evidence type="ECO:0000259" key="8">
    <source>
        <dbReference type="PROSITE" id="PS50089"/>
    </source>
</evidence>
<dbReference type="SUPFAM" id="SSF49899">
    <property type="entry name" value="Concanavalin A-like lectins/glucanases"/>
    <property type="match status" value="1"/>
</dbReference>
<evidence type="ECO:0000256" key="7">
    <source>
        <dbReference type="SAM" id="Coils"/>
    </source>
</evidence>
<feature type="coiled-coil region" evidence="7">
    <location>
        <begin position="139"/>
        <end position="177"/>
    </location>
</feature>
<keyword evidence="4" id="KW-0862">Zinc</keyword>
<evidence type="ECO:0000313" key="10">
    <source>
        <dbReference type="Proteomes" id="UP000192220"/>
    </source>
</evidence>
<dbReference type="OrthoDB" id="5951542at2759"/>
<dbReference type="InterPro" id="IPR001841">
    <property type="entry name" value="Znf_RING"/>
</dbReference>
<dbReference type="Pfam" id="PF00622">
    <property type="entry name" value="SPRY"/>
    <property type="match status" value="1"/>
</dbReference>
<evidence type="ECO:0000256" key="4">
    <source>
        <dbReference type="ARBA" id="ARBA00022833"/>
    </source>
</evidence>
<accession>A0A2I4CQN0</accession>
<dbReference type="SUPFAM" id="SSF57845">
    <property type="entry name" value="B-box zinc-binding domain"/>
    <property type="match status" value="1"/>
</dbReference>
<dbReference type="Pfam" id="PF13765">
    <property type="entry name" value="PRY"/>
    <property type="match status" value="1"/>
</dbReference>
<dbReference type="GO" id="GO:0008270">
    <property type="term" value="F:zinc ion binding"/>
    <property type="evidence" value="ECO:0007669"/>
    <property type="project" value="UniProtKB-KW"/>
</dbReference>
<sequence>METQNSSLTCVICLECFNYPVTIPCGHTFCKDCISMYWDTKSKSNIGPQCPFCNEQFSTRPSLNRNTSLSVLSEAAHSSASSCRQPEVRAGEGLTATLLCPRHKKPFVYYCRQDKMPVCCQCGIAECKHHETVLLDTERDSQELLLQRNSEEVEKLLEDTQRSISELTDNINQAQVSLQKTSSWMKDKVSSLMKGLSEQQQAVELFISQQREVSLTEAQARLSQLQDRSQILQASRDQIAAVRSLPDLDLIRESTLVVVPCFKDISTDVCPKLQDGLNGVMDVLSRLSKLLCEDLDKAVSTAVGQDHDSSPQDKRPVLAVVPSAAAVSVPGRNEGLSAYRCCLTFDPRTANGHLVLSQDNQRAEHLTSGPHPVPAHQARFDHTWQVLCSQGFTTGQHYWELDVSKPWAYLGVTYESIPRKEKGKRCMVGMNELSWSLQLDEHQLCAWHNGQRETLSGSSHHSRIGMLLDYEAGTLTYYGDGQSRLHAFHCAFSQELFPACWIGEGVSITLCSTAHF</sequence>
<feature type="domain" description="B30.2/SPRY" evidence="9">
    <location>
        <begin position="323"/>
        <end position="516"/>
    </location>
</feature>
<dbReference type="PROSITE" id="PS50188">
    <property type="entry name" value="B302_SPRY"/>
    <property type="match status" value="1"/>
</dbReference>
<evidence type="ECO:0000256" key="6">
    <source>
        <dbReference type="PROSITE-ProRule" id="PRU00175"/>
    </source>
</evidence>
<dbReference type="SMART" id="SM00336">
    <property type="entry name" value="BBOX"/>
    <property type="match status" value="1"/>
</dbReference>
<dbReference type="PANTHER" id="PTHR25465">
    <property type="entry name" value="B-BOX DOMAIN CONTAINING"/>
    <property type="match status" value="1"/>
</dbReference>
<dbReference type="InterPro" id="IPR003877">
    <property type="entry name" value="SPRY_dom"/>
</dbReference>
<feature type="domain" description="RING-type" evidence="8">
    <location>
        <begin position="10"/>
        <end position="54"/>
    </location>
</feature>
<dbReference type="KEGG" id="alim:106531079"/>
<dbReference type="FunCoup" id="A0A2I4CQN0">
    <property type="interactions" value="1035"/>
</dbReference>
<dbReference type="InterPro" id="IPR003879">
    <property type="entry name" value="Butyrophylin_SPRY"/>
</dbReference>
<dbReference type="InterPro" id="IPR001870">
    <property type="entry name" value="B30.2/SPRY"/>
</dbReference>
<dbReference type="SMART" id="SM00589">
    <property type="entry name" value="PRY"/>
    <property type="match status" value="1"/>
</dbReference>
<keyword evidence="5" id="KW-0391">Immunity</keyword>
<dbReference type="InterPro" id="IPR013083">
    <property type="entry name" value="Znf_RING/FYVE/PHD"/>
</dbReference>
<dbReference type="InterPro" id="IPR006574">
    <property type="entry name" value="PRY"/>
</dbReference>
<dbReference type="GO" id="GO:0005737">
    <property type="term" value="C:cytoplasm"/>
    <property type="evidence" value="ECO:0007669"/>
    <property type="project" value="UniProtKB-ARBA"/>
</dbReference>
<dbReference type="GO" id="GO:0045087">
    <property type="term" value="P:innate immune response"/>
    <property type="evidence" value="ECO:0007669"/>
    <property type="project" value="UniProtKB-KW"/>
</dbReference>
<keyword evidence="3 6" id="KW-0863">Zinc-finger</keyword>
<dbReference type="Gene3D" id="3.30.40.10">
    <property type="entry name" value="Zinc/RING finger domain, C3HC4 (zinc finger)"/>
    <property type="match status" value="1"/>
</dbReference>
<evidence type="ECO:0000259" key="9">
    <source>
        <dbReference type="PROSITE" id="PS50188"/>
    </source>
</evidence>
<dbReference type="InterPro" id="IPR013320">
    <property type="entry name" value="ConA-like_dom_sf"/>
</dbReference>
<keyword evidence="1" id="KW-0399">Innate immunity</keyword>
<evidence type="ECO:0000313" key="11">
    <source>
        <dbReference type="RefSeq" id="XP_013882299.1"/>
    </source>
</evidence>
<keyword evidence="10" id="KW-1185">Reference proteome</keyword>
<dbReference type="Pfam" id="PF25600">
    <property type="entry name" value="TRIM_CC"/>
    <property type="match status" value="1"/>
</dbReference>
<dbReference type="InterPro" id="IPR017907">
    <property type="entry name" value="Znf_RING_CS"/>
</dbReference>